<proteinExistence type="predicted"/>
<dbReference type="Proteomes" id="UP000015105">
    <property type="component" value="Chromosome 3D"/>
</dbReference>
<reference evidence="1" key="3">
    <citation type="journal article" date="2017" name="Nature">
        <title>Genome sequence of the progenitor of the wheat D genome Aegilops tauschii.</title>
        <authorList>
            <person name="Luo M.C."/>
            <person name="Gu Y.Q."/>
            <person name="Puiu D."/>
            <person name="Wang H."/>
            <person name="Twardziok S.O."/>
            <person name="Deal K.R."/>
            <person name="Huo N."/>
            <person name="Zhu T."/>
            <person name="Wang L."/>
            <person name="Wang Y."/>
            <person name="McGuire P.E."/>
            <person name="Liu S."/>
            <person name="Long H."/>
            <person name="Ramasamy R.K."/>
            <person name="Rodriguez J.C."/>
            <person name="Van S.L."/>
            <person name="Yuan L."/>
            <person name="Wang Z."/>
            <person name="Xia Z."/>
            <person name="Xiao L."/>
            <person name="Anderson O.D."/>
            <person name="Ouyang S."/>
            <person name="Liang Y."/>
            <person name="Zimin A.V."/>
            <person name="Pertea G."/>
            <person name="Qi P."/>
            <person name="Bennetzen J.L."/>
            <person name="Dai X."/>
            <person name="Dawson M.W."/>
            <person name="Muller H.G."/>
            <person name="Kugler K."/>
            <person name="Rivarola-Duarte L."/>
            <person name="Spannagl M."/>
            <person name="Mayer K.F.X."/>
            <person name="Lu F.H."/>
            <person name="Bevan M.W."/>
            <person name="Leroy P."/>
            <person name="Li P."/>
            <person name="You F.M."/>
            <person name="Sun Q."/>
            <person name="Liu Z."/>
            <person name="Lyons E."/>
            <person name="Wicker T."/>
            <person name="Salzberg S.L."/>
            <person name="Devos K.M."/>
            <person name="Dvorak J."/>
        </authorList>
    </citation>
    <scope>NUCLEOTIDE SEQUENCE [LARGE SCALE GENOMIC DNA]</scope>
    <source>
        <strain evidence="1">cv. AL8/78</strain>
    </source>
</reference>
<reference evidence="2" key="2">
    <citation type="journal article" date="2017" name="Nat. Plants">
        <title>The Aegilops tauschii genome reveals multiple impacts of transposons.</title>
        <authorList>
            <person name="Zhao G."/>
            <person name="Zou C."/>
            <person name="Li K."/>
            <person name="Wang K."/>
            <person name="Li T."/>
            <person name="Gao L."/>
            <person name="Zhang X."/>
            <person name="Wang H."/>
            <person name="Yang Z."/>
            <person name="Liu X."/>
            <person name="Jiang W."/>
            <person name="Mao L."/>
            <person name="Kong X."/>
            <person name="Jiao Y."/>
            <person name="Jia J."/>
        </authorList>
    </citation>
    <scope>NUCLEOTIDE SEQUENCE [LARGE SCALE GENOMIC DNA]</scope>
    <source>
        <strain evidence="2">cv. AL8/78</strain>
    </source>
</reference>
<dbReference type="Gramene" id="AET3Gv20494000.29">
    <property type="protein sequence ID" value="AET3Gv20494000.29"/>
    <property type="gene ID" value="AET3Gv20494000"/>
</dbReference>
<evidence type="ECO:0000313" key="1">
    <source>
        <dbReference type="EnsemblPlants" id="AET3Gv20494000.29"/>
    </source>
</evidence>
<reference evidence="1" key="5">
    <citation type="journal article" date="2021" name="G3 (Bethesda)">
        <title>Aegilops tauschii genome assembly Aet v5.0 features greater sequence contiguity and improved annotation.</title>
        <authorList>
            <person name="Wang L."/>
            <person name="Zhu T."/>
            <person name="Rodriguez J.C."/>
            <person name="Deal K.R."/>
            <person name="Dubcovsky J."/>
            <person name="McGuire P.E."/>
            <person name="Lux T."/>
            <person name="Spannagl M."/>
            <person name="Mayer K.F.X."/>
            <person name="Baldrich P."/>
            <person name="Meyers B.C."/>
            <person name="Huo N."/>
            <person name="Gu Y.Q."/>
            <person name="Zhou H."/>
            <person name="Devos K.M."/>
            <person name="Bennetzen J.L."/>
            <person name="Unver T."/>
            <person name="Budak H."/>
            <person name="Gulick P.J."/>
            <person name="Galiba G."/>
            <person name="Kalapos B."/>
            <person name="Nelson D.R."/>
            <person name="Li P."/>
            <person name="You F.M."/>
            <person name="Luo M.C."/>
            <person name="Dvorak J."/>
        </authorList>
    </citation>
    <scope>NUCLEOTIDE SEQUENCE [LARGE SCALE GENOMIC DNA]</scope>
    <source>
        <strain evidence="1">cv. AL8/78</strain>
    </source>
</reference>
<dbReference type="AlphaFoldDB" id="A0A453EWG4"/>
<reference evidence="1" key="4">
    <citation type="submission" date="2019-03" db="UniProtKB">
        <authorList>
            <consortium name="EnsemblPlants"/>
        </authorList>
    </citation>
    <scope>IDENTIFICATION</scope>
</reference>
<evidence type="ECO:0000313" key="2">
    <source>
        <dbReference type="Proteomes" id="UP000015105"/>
    </source>
</evidence>
<name>A0A453EWG4_AEGTS</name>
<keyword evidence="2" id="KW-1185">Reference proteome</keyword>
<dbReference type="EnsemblPlants" id="AET3Gv20494000.29">
    <property type="protein sequence ID" value="AET3Gv20494000.29"/>
    <property type="gene ID" value="AET3Gv20494000"/>
</dbReference>
<protein>
    <submittedName>
        <fullName evidence="1">Uncharacterized protein</fullName>
    </submittedName>
</protein>
<sequence>WLCSCTGTEGICMLAISYNQCCKHMTEIASFRVVIFLFAGFLD</sequence>
<accession>A0A453EWG4</accession>
<reference evidence="2" key="1">
    <citation type="journal article" date="2014" name="Science">
        <title>Ancient hybridizations among the ancestral genomes of bread wheat.</title>
        <authorList>
            <consortium name="International Wheat Genome Sequencing Consortium,"/>
            <person name="Marcussen T."/>
            <person name="Sandve S.R."/>
            <person name="Heier L."/>
            <person name="Spannagl M."/>
            <person name="Pfeifer M."/>
            <person name="Jakobsen K.S."/>
            <person name="Wulff B.B."/>
            <person name="Steuernagel B."/>
            <person name="Mayer K.F."/>
            <person name="Olsen O.A."/>
        </authorList>
    </citation>
    <scope>NUCLEOTIDE SEQUENCE [LARGE SCALE GENOMIC DNA]</scope>
    <source>
        <strain evidence="2">cv. AL8/78</strain>
    </source>
</reference>
<organism evidence="1 2">
    <name type="scientific">Aegilops tauschii subsp. strangulata</name>
    <name type="common">Goatgrass</name>
    <dbReference type="NCBI Taxonomy" id="200361"/>
    <lineage>
        <taxon>Eukaryota</taxon>
        <taxon>Viridiplantae</taxon>
        <taxon>Streptophyta</taxon>
        <taxon>Embryophyta</taxon>
        <taxon>Tracheophyta</taxon>
        <taxon>Spermatophyta</taxon>
        <taxon>Magnoliopsida</taxon>
        <taxon>Liliopsida</taxon>
        <taxon>Poales</taxon>
        <taxon>Poaceae</taxon>
        <taxon>BOP clade</taxon>
        <taxon>Pooideae</taxon>
        <taxon>Triticodae</taxon>
        <taxon>Triticeae</taxon>
        <taxon>Triticinae</taxon>
        <taxon>Aegilops</taxon>
    </lineage>
</organism>